<dbReference type="AlphaFoldDB" id="L7JX10"/>
<proteinExistence type="predicted"/>
<dbReference type="Proteomes" id="UP000011185">
    <property type="component" value="Unassembled WGS sequence"/>
</dbReference>
<organism evidence="1 2">
    <name type="scientific">Trachipleistophora hominis</name>
    <name type="common">Microsporidian parasite</name>
    <dbReference type="NCBI Taxonomy" id="72359"/>
    <lineage>
        <taxon>Eukaryota</taxon>
        <taxon>Fungi</taxon>
        <taxon>Fungi incertae sedis</taxon>
        <taxon>Microsporidia</taxon>
        <taxon>Pleistophoridae</taxon>
        <taxon>Trachipleistophora</taxon>
    </lineage>
</organism>
<evidence type="ECO:0000313" key="1">
    <source>
        <dbReference type="EMBL" id="ELQ75591.1"/>
    </source>
</evidence>
<gene>
    <name evidence="1" type="ORF">THOM_1454</name>
</gene>
<dbReference type="VEuPathDB" id="MicrosporidiaDB:THOM_1454"/>
<dbReference type="HOGENOM" id="CLU_1090655_0_0_1"/>
<accession>L7JX10</accession>
<evidence type="ECO:0000313" key="2">
    <source>
        <dbReference type="Proteomes" id="UP000011185"/>
    </source>
</evidence>
<reference evidence="1 2" key="1">
    <citation type="journal article" date="2012" name="PLoS Pathog.">
        <title>The genome of the obligate intracellular parasite Trachipleistophora hominis: new insights into microsporidian genome dynamics and reductive evolution.</title>
        <authorList>
            <person name="Heinz E."/>
            <person name="Williams T.A."/>
            <person name="Nakjang S."/>
            <person name="Noel C.J."/>
            <person name="Swan D.C."/>
            <person name="Goldberg A.V."/>
            <person name="Harris S.R."/>
            <person name="Weinmaier T."/>
            <person name="Markert S."/>
            <person name="Becher D."/>
            <person name="Bernhardt J."/>
            <person name="Dagan T."/>
            <person name="Hacker C."/>
            <person name="Lucocq J.M."/>
            <person name="Schweder T."/>
            <person name="Rattei T."/>
            <person name="Hall N."/>
            <person name="Hirt R.P."/>
            <person name="Embley T.M."/>
        </authorList>
    </citation>
    <scope>NUCLEOTIDE SEQUENCE [LARGE SCALE GENOMIC DNA]</scope>
</reference>
<dbReference type="InParanoid" id="L7JX10"/>
<name>L7JX10_TRAHO</name>
<protein>
    <submittedName>
        <fullName evidence="1">Uncharacterized protein</fullName>
    </submittedName>
</protein>
<keyword evidence="2" id="KW-1185">Reference proteome</keyword>
<sequence>MYDYRVKDFLRALDHNVHIEPPYIISFDDDNLHLYDMNTFTLLKRFSISNIEMVGMLSNYKERFLADREDQDGHSRVEKVRVTEKNNVKCDSRNGIVPFYFLVYKTNNLHIYRNNSIIKKLQLKNIKQMVSTNSHIYTLSKSHLFILDYDLKIQKRLDVPVDWSLINNKFIATKDGKLYDLEMRLVSSFEKEVSFANSKDCVGFVDGTFSIDKSNQIKRMKINVSGRVLYLDAENIITEHSFNGRRTPLHSKKRV</sequence>
<dbReference type="EMBL" id="JH993941">
    <property type="protein sequence ID" value="ELQ75591.1"/>
    <property type="molecule type" value="Genomic_DNA"/>
</dbReference>